<dbReference type="AlphaFoldDB" id="A0A0R1GZS2"/>
<dbReference type="EMBL" id="AZCZ01000002">
    <property type="protein sequence ID" value="KRK39512.1"/>
    <property type="molecule type" value="Genomic_DNA"/>
</dbReference>
<dbReference type="PATRIC" id="fig|1267003.4.peg.729"/>
<dbReference type="PRINTS" id="PR01438">
    <property type="entry name" value="UNVRSLSTRESS"/>
</dbReference>
<dbReference type="PANTHER" id="PTHR46268">
    <property type="entry name" value="STRESS RESPONSE PROTEIN NHAX"/>
    <property type="match status" value="1"/>
</dbReference>
<dbReference type="eggNOG" id="COG0589">
    <property type="taxonomic scope" value="Bacteria"/>
</dbReference>
<keyword evidence="5" id="KW-1185">Reference proteome</keyword>
<evidence type="ECO:0000259" key="3">
    <source>
        <dbReference type="Pfam" id="PF00582"/>
    </source>
</evidence>
<dbReference type="PANTHER" id="PTHR46268:SF6">
    <property type="entry name" value="UNIVERSAL STRESS PROTEIN UP12"/>
    <property type="match status" value="1"/>
</dbReference>
<dbReference type="CDD" id="cd00293">
    <property type="entry name" value="USP-like"/>
    <property type="match status" value="1"/>
</dbReference>
<evidence type="ECO:0000313" key="5">
    <source>
        <dbReference type="Proteomes" id="UP000051176"/>
    </source>
</evidence>
<name>A0A0R1GZS2_9LACO</name>
<comment type="subcellular location">
    <subcellularLocation>
        <location evidence="2">Cytoplasm</location>
    </subcellularLocation>
</comment>
<evidence type="ECO:0000256" key="1">
    <source>
        <dbReference type="ARBA" id="ARBA00008791"/>
    </source>
</evidence>
<gene>
    <name evidence="4" type="ORF">FD07_GL000686</name>
</gene>
<dbReference type="InterPro" id="IPR006015">
    <property type="entry name" value="Universal_stress_UspA"/>
</dbReference>
<dbReference type="GO" id="GO:0005737">
    <property type="term" value="C:cytoplasm"/>
    <property type="evidence" value="ECO:0007669"/>
    <property type="project" value="UniProtKB-SubCell"/>
</dbReference>
<accession>A0A0R1GZS2</accession>
<comment type="similarity">
    <text evidence="1 2">Belongs to the universal stress protein A family.</text>
</comment>
<dbReference type="Gene3D" id="3.40.50.620">
    <property type="entry name" value="HUPs"/>
    <property type="match status" value="1"/>
</dbReference>
<dbReference type="PIRSF" id="PIRSF006276">
    <property type="entry name" value="UspA"/>
    <property type="match status" value="1"/>
</dbReference>
<dbReference type="InterPro" id="IPR014729">
    <property type="entry name" value="Rossmann-like_a/b/a_fold"/>
</dbReference>
<dbReference type="Proteomes" id="UP000051176">
    <property type="component" value="Unassembled WGS sequence"/>
</dbReference>
<dbReference type="Pfam" id="PF00582">
    <property type="entry name" value="Usp"/>
    <property type="match status" value="1"/>
</dbReference>
<evidence type="ECO:0000256" key="2">
    <source>
        <dbReference type="PIRNR" id="PIRNR006276"/>
    </source>
</evidence>
<dbReference type="InterPro" id="IPR006016">
    <property type="entry name" value="UspA"/>
</dbReference>
<dbReference type="STRING" id="357278.IV61_GL001625"/>
<feature type="domain" description="UspA" evidence="3">
    <location>
        <begin position="14"/>
        <end position="155"/>
    </location>
</feature>
<reference evidence="4 5" key="1">
    <citation type="journal article" date="2015" name="Genome Announc.">
        <title>Expanding the biotechnology potential of lactobacilli through comparative genomics of 213 strains and associated genera.</title>
        <authorList>
            <person name="Sun Z."/>
            <person name="Harris H.M."/>
            <person name="McCann A."/>
            <person name="Guo C."/>
            <person name="Argimon S."/>
            <person name="Zhang W."/>
            <person name="Yang X."/>
            <person name="Jeffery I.B."/>
            <person name="Cooney J.C."/>
            <person name="Kagawa T.F."/>
            <person name="Liu W."/>
            <person name="Song Y."/>
            <person name="Salvetti E."/>
            <person name="Wrobel A."/>
            <person name="Rasinkangas P."/>
            <person name="Parkhill J."/>
            <person name="Rea M.C."/>
            <person name="O'Sullivan O."/>
            <person name="Ritari J."/>
            <person name="Douillard F.P."/>
            <person name="Paul Ross R."/>
            <person name="Yang R."/>
            <person name="Briner A.E."/>
            <person name="Felis G.E."/>
            <person name="de Vos W.M."/>
            <person name="Barrangou R."/>
            <person name="Klaenhammer T.R."/>
            <person name="Caufield P.W."/>
            <person name="Cui Y."/>
            <person name="Zhang H."/>
            <person name="O'Toole P.W."/>
        </authorList>
    </citation>
    <scope>NUCLEOTIDE SEQUENCE [LARGE SCALE GENOMIC DNA]</scope>
    <source>
        <strain evidence="4 5">ATCC 53295</strain>
    </source>
</reference>
<comment type="caution">
    <text evidence="4">The sequence shown here is derived from an EMBL/GenBank/DDBJ whole genome shotgun (WGS) entry which is preliminary data.</text>
</comment>
<evidence type="ECO:0000313" key="4">
    <source>
        <dbReference type="EMBL" id="KRK39512.1"/>
    </source>
</evidence>
<protein>
    <recommendedName>
        <fullName evidence="2">Universal stress protein</fullName>
    </recommendedName>
</protein>
<organism evidence="4 5">
    <name type="scientific">Levilactobacillus parabrevis ATCC 53295</name>
    <dbReference type="NCBI Taxonomy" id="1267003"/>
    <lineage>
        <taxon>Bacteria</taxon>
        <taxon>Bacillati</taxon>
        <taxon>Bacillota</taxon>
        <taxon>Bacilli</taxon>
        <taxon>Lactobacillales</taxon>
        <taxon>Lactobacillaceae</taxon>
        <taxon>Levilactobacillus</taxon>
    </lineage>
</organism>
<proteinExistence type="inferred from homology"/>
<dbReference type="SUPFAM" id="SSF52402">
    <property type="entry name" value="Adenine nucleotide alpha hydrolases-like"/>
    <property type="match status" value="1"/>
</dbReference>
<keyword evidence="2" id="KW-0963">Cytoplasm</keyword>
<sequence>MSREGVAFFMLQQYKNILVPVDGSKATQPVLEKAIEVAKRNQTHLDILNVLEVNQFSDTYGGAVSGDVIYKLSQDVQDRLESLKQQAINAGVPDVSIHVRFGNPKPVIAREFPADHGSELIVIGSTGLTAVERLMVGSVTNYVSRSAICDVLIVKPELTK</sequence>